<organism evidence="4 5">
    <name type="scientific">Thermococcus nautili</name>
    <dbReference type="NCBI Taxonomy" id="195522"/>
    <lineage>
        <taxon>Archaea</taxon>
        <taxon>Methanobacteriati</taxon>
        <taxon>Methanobacteriota</taxon>
        <taxon>Thermococci</taxon>
        <taxon>Thermococcales</taxon>
        <taxon>Thermococcaceae</taxon>
        <taxon>Thermococcus</taxon>
    </lineage>
</organism>
<feature type="compositionally biased region" description="Basic and acidic residues" evidence="2">
    <location>
        <begin position="168"/>
        <end position="182"/>
    </location>
</feature>
<evidence type="ECO:0000256" key="3">
    <source>
        <dbReference type="SAM" id="Phobius"/>
    </source>
</evidence>
<reference evidence="4 5" key="1">
    <citation type="submission" date="2014-02" db="EMBL/GenBank/DDBJ databases">
        <title>Genome Sequence of an Hyperthermophilic Archaeon, Thermococcus nautili 30-1, producing viral vesicles.</title>
        <authorList>
            <person name="Oberto J."/>
            <person name="Gaudin M."/>
            <person name="Cossu M."/>
            <person name="Gorlas A."/>
            <person name="Slesarev A."/>
            <person name="Marguet E."/>
            <person name="Forterre P."/>
        </authorList>
    </citation>
    <scope>NUCLEOTIDE SEQUENCE [LARGE SCALE GENOMIC DNA]</scope>
    <source>
        <strain evidence="4 5">30-1</strain>
    </source>
</reference>
<dbReference type="STRING" id="195522.BD01_1189"/>
<keyword evidence="1" id="KW-0175">Coiled coil</keyword>
<accession>W8P225</accession>
<keyword evidence="3" id="KW-0812">Transmembrane</keyword>
<evidence type="ECO:0000256" key="2">
    <source>
        <dbReference type="SAM" id="MobiDB-lite"/>
    </source>
</evidence>
<dbReference type="eggNOG" id="ENOG502N5PX">
    <property type="taxonomic scope" value="Archaea"/>
</dbReference>
<feature type="coiled-coil region" evidence="1">
    <location>
        <begin position="40"/>
        <end position="114"/>
    </location>
</feature>
<gene>
    <name evidence="4" type="ORF">BD01_1189</name>
</gene>
<dbReference type="HOGENOM" id="CLU_1507461_0_0_2"/>
<evidence type="ECO:0000256" key="1">
    <source>
        <dbReference type="SAM" id="Coils"/>
    </source>
</evidence>
<dbReference type="AlphaFoldDB" id="W8P225"/>
<dbReference type="OrthoDB" id="103682at2157"/>
<keyword evidence="5" id="KW-1185">Reference proteome</keyword>
<dbReference type="RefSeq" id="WP_042690903.1">
    <property type="nucleotide sequence ID" value="NZ_CP007264.1"/>
</dbReference>
<keyword evidence="3" id="KW-1133">Transmembrane helix</keyword>
<proteinExistence type="predicted"/>
<evidence type="ECO:0000313" key="4">
    <source>
        <dbReference type="EMBL" id="AHL22806.1"/>
    </source>
</evidence>
<evidence type="ECO:0000313" key="5">
    <source>
        <dbReference type="Proteomes" id="UP000019434"/>
    </source>
</evidence>
<feature type="transmembrane region" description="Helical" evidence="3">
    <location>
        <begin position="122"/>
        <end position="145"/>
    </location>
</feature>
<dbReference type="Proteomes" id="UP000019434">
    <property type="component" value="Chromosome"/>
</dbReference>
<keyword evidence="3" id="KW-0472">Membrane</keyword>
<feature type="region of interest" description="Disordered" evidence="2">
    <location>
        <begin position="151"/>
        <end position="182"/>
    </location>
</feature>
<dbReference type="GeneID" id="24957491"/>
<sequence length="182" mass="20958">MGQRRIFVILLLLTFLTPLVFSGNFQSTSPQQAVQDSDELAKCEQNLSILRQQLQELNQTLENVTRERDYYKTRYENMTVNVTNLELIEIKQNITILNQQIQQLNVSISMLERKTENILVKMWYLELGVGALVSVTIVETVIKIAKEYKKRKEKKNEKLKVGPGEENAPNKENKEGESGKGE</sequence>
<dbReference type="EMBL" id="CP007264">
    <property type="protein sequence ID" value="AHL22806.1"/>
    <property type="molecule type" value="Genomic_DNA"/>
</dbReference>
<dbReference type="KEGG" id="tnu:BD01_1189"/>
<protein>
    <submittedName>
        <fullName evidence="4">Uncharacterized protein</fullName>
    </submittedName>
</protein>
<name>W8P225_9EURY</name>